<evidence type="ECO:0000313" key="4">
    <source>
        <dbReference type="EMBL" id="HGU42803.1"/>
    </source>
</evidence>
<gene>
    <name evidence="4" type="ORF">ENT72_07845</name>
    <name evidence="3" type="ORF">ENU12_08500</name>
    <name evidence="2" type="ORF">JM64_03420</name>
</gene>
<dbReference type="Gene3D" id="3.20.20.150">
    <property type="entry name" value="Divalent-metal-dependent TIM barrel enzymes"/>
    <property type="match status" value="1"/>
</dbReference>
<dbReference type="EMBL" id="CP011393">
    <property type="protein sequence ID" value="ANE41143.1"/>
    <property type="molecule type" value="Genomic_DNA"/>
</dbReference>
<dbReference type="PATRIC" id="fig|93466.3.peg.738"/>
<sequence length="262" mass="30923">MKGYHRKRRKGFSTSTIRANILRIDELPLAELYELTFFQKQDLDKLKEFLEKRGKPFGIHLPFVFRYASVHPNPTSLDRTLRNDTYTVNIESARFAKSFGAEYVVAHFPNAKQKEAWKDVYDIVIESLEHFYELNRIIETRLENVYMNDYFHSADDYLFVLKETGCTMCLDIGHLLIDSEIYAFDPVSFIEKLQDFITEFHIYYADLKTYEECHHAPWGDSLNFRRVLEVIKGFENVDFVAEPSNDCPNLLSRLIKFLEVML</sequence>
<name>A0A172T2R8_FERPE</name>
<organism evidence="2 5">
    <name type="scientific">Fervidobacterium pennivorans</name>
    <dbReference type="NCBI Taxonomy" id="93466"/>
    <lineage>
        <taxon>Bacteria</taxon>
        <taxon>Thermotogati</taxon>
        <taxon>Thermotogota</taxon>
        <taxon>Thermotogae</taxon>
        <taxon>Thermotogales</taxon>
        <taxon>Fervidobacteriaceae</taxon>
        <taxon>Fervidobacterium</taxon>
    </lineage>
</organism>
<evidence type="ECO:0000313" key="5">
    <source>
        <dbReference type="Proteomes" id="UP000077096"/>
    </source>
</evidence>
<evidence type="ECO:0000259" key="1">
    <source>
        <dbReference type="Pfam" id="PF01261"/>
    </source>
</evidence>
<dbReference type="KEGG" id="fng:JM64_03420"/>
<reference evidence="2 5" key="1">
    <citation type="submission" date="2014-08" db="EMBL/GenBank/DDBJ databases">
        <title>Fervidobacterium pennivorans DYC genome.</title>
        <authorList>
            <person name="Wushke S."/>
        </authorList>
    </citation>
    <scope>NUCLEOTIDE SEQUENCE [LARGE SCALE GENOMIC DNA]</scope>
    <source>
        <strain evidence="2 5">DYC</strain>
    </source>
</reference>
<dbReference type="OrthoDB" id="37067at2"/>
<dbReference type="Pfam" id="PF01261">
    <property type="entry name" value="AP_endonuc_2"/>
    <property type="match status" value="1"/>
</dbReference>
<feature type="domain" description="Xylose isomerase-like TIM barrel" evidence="1">
    <location>
        <begin position="39"/>
        <end position="247"/>
    </location>
</feature>
<dbReference type="InterPro" id="IPR013022">
    <property type="entry name" value="Xyl_isomerase-like_TIM-brl"/>
</dbReference>
<accession>A0A172T2R8</accession>
<evidence type="ECO:0000313" key="2">
    <source>
        <dbReference type="EMBL" id="ANE41143.1"/>
    </source>
</evidence>
<evidence type="ECO:0000313" key="3">
    <source>
        <dbReference type="EMBL" id="HGQ77916.1"/>
    </source>
</evidence>
<dbReference type="InterPro" id="IPR036237">
    <property type="entry name" value="Xyl_isomerase-like_sf"/>
</dbReference>
<dbReference type="GO" id="GO:0016853">
    <property type="term" value="F:isomerase activity"/>
    <property type="evidence" value="ECO:0007669"/>
    <property type="project" value="UniProtKB-KW"/>
</dbReference>
<protein>
    <submittedName>
        <fullName evidence="3">Sugar phosphate isomerase/epimerase</fullName>
    </submittedName>
    <submittedName>
        <fullName evidence="2">Xylose isomerase</fullName>
    </submittedName>
</protein>
<dbReference type="SUPFAM" id="SSF51658">
    <property type="entry name" value="Xylose isomerase-like"/>
    <property type="match status" value="1"/>
</dbReference>
<dbReference type="EMBL" id="DTBH01000172">
    <property type="protein sequence ID" value="HGQ77916.1"/>
    <property type="molecule type" value="Genomic_DNA"/>
</dbReference>
<dbReference type="Proteomes" id="UP000077096">
    <property type="component" value="Chromosome"/>
</dbReference>
<dbReference type="EMBL" id="DSZT01000255">
    <property type="protein sequence ID" value="HGU42803.1"/>
    <property type="molecule type" value="Genomic_DNA"/>
</dbReference>
<reference evidence="3" key="2">
    <citation type="journal article" date="2020" name="mSystems">
        <title>Genome- and Community-Level Interaction Insights into Carbon Utilization and Element Cycling Functions of Hydrothermarchaeota in Hydrothermal Sediment.</title>
        <authorList>
            <person name="Zhou Z."/>
            <person name="Liu Y."/>
            <person name="Xu W."/>
            <person name="Pan J."/>
            <person name="Luo Z.H."/>
            <person name="Li M."/>
        </authorList>
    </citation>
    <scope>NUCLEOTIDE SEQUENCE [LARGE SCALE GENOMIC DNA]</scope>
    <source>
        <strain evidence="4">SpSt-604</strain>
        <strain evidence="3">SpSt-640</strain>
    </source>
</reference>
<proteinExistence type="predicted"/>
<dbReference type="AlphaFoldDB" id="A0A172T2R8"/>
<keyword evidence="2" id="KW-0413">Isomerase</keyword>